<dbReference type="GO" id="GO:0016740">
    <property type="term" value="F:transferase activity"/>
    <property type="evidence" value="ECO:0007669"/>
    <property type="project" value="UniProtKB-KW"/>
</dbReference>
<sequence length="88" mass="9918">MKDLRPMSWKVRPIMALVVIGVSFIGARSSFQHRGINPAMVAFSSDGLVNSLVLNSGYSVIYAAQQFKDEENPLKYMAKWIRMKCYAS</sequence>
<dbReference type="AlphaFoldDB" id="A0A448MQL7"/>
<evidence type="ECO:0000313" key="2">
    <source>
        <dbReference type="Proteomes" id="UP000278733"/>
    </source>
</evidence>
<keyword evidence="1" id="KW-0808">Transferase</keyword>
<organism evidence="1 2">
    <name type="scientific">Rodentibacter pneumotropicus</name>
    <dbReference type="NCBI Taxonomy" id="758"/>
    <lineage>
        <taxon>Bacteria</taxon>
        <taxon>Pseudomonadati</taxon>
        <taxon>Pseudomonadota</taxon>
        <taxon>Gammaproteobacteria</taxon>
        <taxon>Pasteurellales</taxon>
        <taxon>Pasteurellaceae</taxon>
        <taxon>Rodentibacter</taxon>
    </lineage>
</organism>
<name>A0A448MQL7_9PAST</name>
<accession>A0A448MQL7</accession>
<evidence type="ECO:0000313" key="1">
    <source>
        <dbReference type="EMBL" id="VEH67431.1"/>
    </source>
</evidence>
<gene>
    <name evidence="1" type="ORF">NCTC8284_02617</name>
</gene>
<proteinExistence type="predicted"/>
<reference evidence="1 2" key="1">
    <citation type="submission" date="2018-12" db="EMBL/GenBank/DDBJ databases">
        <authorList>
            <consortium name="Pathogen Informatics"/>
        </authorList>
    </citation>
    <scope>NUCLEOTIDE SEQUENCE [LARGE SCALE GENOMIC DNA]</scope>
    <source>
        <strain evidence="1 2">NCTC8284</strain>
    </source>
</reference>
<dbReference type="EMBL" id="LR134405">
    <property type="protein sequence ID" value="VEH67431.1"/>
    <property type="molecule type" value="Genomic_DNA"/>
</dbReference>
<dbReference type="KEGG" id="rpne:NCTC8284_02617"/>
<protein>
    <submittedName>
        <fullName evidence="1">Phosphoglycerol transferase</fullName>
    </submittedName>
</protein>
<dbReference type="Proteomes" id="UP000278733">
    <property type="component" value="Chromosome"/>
</dbReference>